<protein>
    <submittedName>
        <fullName evidence="2">Uncharacterized protein</fullName>
    </submittedName>
</protein>
<reference evidence="2 3" key="1">
    <citation type="submission" date="2019-03" db="EMBL/GenBank/DDBJ databases">
        <title>First draft genome of Liparis tanakae, snailfish: a comprehensive survey of snailfish specific genes.</title>
        <authorList>
            <person name="Kim W."/>
            <person name="Song I."/>
            <person name="Jeong J.-H."/>
            <person name="Kim D."/>
            <person name="Kim S."/>
            <person name="Ryu S."/>
            <person name="Song J.Y."/>
            <person name="Lee S.K."/>
        </authorList>
    </citation>
    <scope>NUCLEOTIDE SEQUENCE [LARGE SCALE GENOMIC DNA]</scope>
    <source>
        <tissue evidence="2">Muscle</tissue>
    </source>
</reference>
<gene>
    <name evidence="2" type="ORF">EYF80_053620</name>
</gene>
<organism evidence="2 3">
    <name type="scientific">Liparis tanakae</name>
    <name type="common">Tanaka's snailfish</name>
    <dbReference type="NCBI Taxonomy" id="230148"/>
    <lineage>
        <taxon>Eukaryota</taxon>
        <taxon>Metazoa</taxon>
        <taxon>Chordata</taxon>
        <taxon>Craniata</taxon>
        <taxon>Vertebrata</taxon>
        <taxon>Euteleostomi</taxon>
        <taxon>Actinopterygii</taxon>
        <taxon>Neopterygii</taxon>
        <taxon>Teleostei</taxon>
        <taxon>Neoteleostei</taxon>
        <taxon>Acanthomorphata</taxon>
        <taxon>Eupercaria</taxon>
        <taxon>Perciformes</taxon>
        <taxon>Cottioidei</taxon>
        <taxon>Cottales</taxon>
        <taxon>Liparidae</taxon>
        <taxon>Liparis</taxon>
    </lineage>
</organism>
<proteinExistence type="predicted"/>
<feature type="compositionally biased region" description="Basic and acidic residues" evidence="1">
    <location>
        <begin position="49"/>
        <end position="75"/>
    </location>
</feature>
<dbReference type="EMBL" id="SRLO01001645">
    <property type="protein sequence ID" value="TNN36217.1"/>
    <property type="molecule type" value="Genomic_DNA"/>
</dbReference>
<comment type="caution">
    <text evidence="2">The sequence shown here is derived from an EMBL/GenBank/DDBJ whole genome shotgun (WGS) entry which is preliminary data.</text>
</comment>
<dbReference type="Proteomes" id="UP000314294">
    <property type="component" value="Unassembled WGS sequence"/>
</dbReference>
<evidence type="ECO:0000256" key="1">
    <source>
        <dbReference type="SAM" id="MobiDB-lite"/>
    </source>
</evidence>
<sequence length="75" mass="8749">MQDLLKVTLSYAELIFIHRRGRGDVRRGLRRNSQCVFGKFSRVRSRNPGRSEGHQNRKCEKRAGAKDPPRDRTPE</sequence>
<name>A0A4Z2F4Z1_9TELE</name>
<evidence type="ECO:0000313" key="2">
    <source>
        <dbReference type="EMBL" id="TNN36217.1"/>
    </source>
</evidence>
<evidence type="ECO:0000313" key="3">
    <source>
        <dbReference type="Proteomes" id="UP000314294"/>
    </source>
</evidence>
<keyword evidence="3" id="KW-1185">Reference proteome</keyword>
<dbReference type="AlphaFoldDB" id="A0A4Z2F4Z1"/>
<feature type="region of interest" description="Disordered" evidence="1">
    <location>
        <begin position="40"/>
        <end position="75"/>
    </location>
</feature>
<accession>A0A4Z2F4Z1</accession>